<keyword evidence="5" id="KW-0472">Membrane</keyword>
<evidence type="ECO:0000256" key="5">
    <source>
        <dbReference type="ARBA" id="ARBA00023136"/>
    </source>
</evidence>
<organism evidence="6 7">
    <name type="scientific">Buchnera aphidicola</name>
    <name type="common">Aphis gossypii</name>
    <dbReference type="NCBI Taxonomy" id="98785"/>
    <lineage>
        <taxon>Bacteria</taxon>
        <taxon>Pseudomonadati</taxon>
        <taxon>Pseudomonadota</taxon>
        <taxon>Gammaproteobacteria</taxon>
        <taxon>Enterobacterales</taxon>
        <taxon>Erwiniaceae</taxon>
        <taxon>Buchnera</taxon>
    </lineage>
</organism>
<gene>
    <name evidence="6" type="ORF">FQV32_01060</name>
</gene>
<evidence type="ECO:0000256" key="3">
    <source>
        <dbReference type="ARBA" id="ARBA00022692"/>
    </source>
</evidence>
<dbReference type="PANTHER" id="PTHR30238:SF0">
    <property type="entry name" value="THYLAKOID MEMBRANE PROTEIN TERC, CHLOROPLASTIC"/>
    <property type="match status" value="1"/>
</dbReference>
<keyword evidence="3" id="KW-0812">Transmembrane</keyword>
<dbReference type="AlphaFoldDB" id="A0A5J6Z9D7"/>
<evidence type="ECO:0000313" key="6">
    <source>
        <dbReference type="EMBL" id="QFQ32012.1"/>
    </source>
</evidence>
<proteinExistence type="inferred from homology"/>
<name>A0A5J6Z9D7_9GAMM</name>
<dbReference type="EMBL" id="CP042426">
    <property type="protein sequence ID" value="QFQ32012.1"/>
    <property type="molecule type" value="Genomic_DNA"/>
</dbReference>
<dbReference type="InterPro" id="IPR005496">
    <property type="entry name" value="Integral_membrane_TerC"/>
</dbReference>
<evidence type="ECO:0000256" key="1">
    <source>
        <dbReference type="ARBA" id="ARBA00004141"/>
    </source>
</evidence>
<evidence type="ECO:0000256" key="2">
    <source>
        <dbReference type="ARBA" id="ARBA00007511"/>
    </source>
</evidence>
<dbReference type="Pfam" id="PF03741">
    <property type="entry name" value="TerC"/>
    <property type="match status" value="1"/>
</dbReference>
<dbReference type="RefSeq" id="WP_158346133.1">
    <property type="nucleotide sequence ID" value="NZ_CP042426.1"/>
</dbReference>
<reference evidence="6 7" key="1">
    <citation type="submission" date="2019-07" db="EMBL/GenBank/DDBJ databases">
        <title>Buchnera limit thermal tolerance of host aphids.</title>
        <authorList>
            <person name="Zhang B."/>
            <person name="Moran N."/>
        </authorList>
    </citation>
    <scope>NUCLEOTIDE SEQUENCE [LARGE SCALE GENOMIC DNA]</scope>
    <source>
        <strain evidence="6 7">Ago-UT1</strain>
    </source>
</reference>
<comment type="similarity">
    <text evidence="2">Belongs to the TerC family.</text>
</comment>
<dbReference type="PANTHER" id="PTHR30238">
    <property type="entry name" value="MEMBRANE BOUND PREDICTED REDOX MODULATOR"/>
    <property type="match status" value="1"/>
</dbReference>
<protein>
    <submittedName>
        <fullName evidence="6">Uncharacterized protein</fullName>
    </submittedName>
</protein>
<evidence type="ECO:0000313" key="7">
    <source>
        <dbReference type="Proteomes" id="UP000326914"/>
    </source>
</evidence>
<dbReference type="Proteomes" id="UP000326914">
    <property type="component" value="Chromosome"/>
</dbReference>
<keyword evidence="4" id="KW-1133">Transmembrane helix</keyword>
<sequence>MIIFFLAPLLFFGFFLILIIFFLKKSSFLNKIKNFFHLYRGIFIYFFSFFLFVSVLWFVIYKNSSVNIADKNIICFLTSYLLEIILSLDNVFIWFLVFKSFKVPVSCQKKILFYGLLVGLILRVIFSFLGVFLLSKYHWILYFFGIFFVWISLKILFTSNKKENKKNVSFLWIYKIFPIIYEAECKNFFLKINNKTFFTPLFVSLIFIEFSDIVFSIDSIPAIFSITQNLFIVLSSNLFAVLALRSMYLFIAPMINQFPMIEYALSFILMLIGLKIIFEKFITISTFLTFIVILIILITAFIINVTFIKNK</sequence>
<evidence type="ECO:0000256" key="4">
    <source>
        <dbReference type="ARBA" id="ARBA00022989"/>
    </source>
</evidence>
<accession>A0A5J6Z9D7</accession>
<dbReference type="GO" id="GO:0016020">
    <property type="term" value="C:membrane"/>
    <property type="evidence" value="ECO:0007669"/>
    <property type="project" value="UniProtKB-SubCell"/>
</dbReference>
<comment type="subcellular location">
    <subcellularLocation>
        <location evidence="1">Membrane</location>
        <topology evidence="1">Multi-pass membrane protein</topology>
    </subcellularLocation>
</comment>
<dbReference type="OrthoDB" id="9783692at2"/>